<reference evidence="6" key="1">
    <citation type="submission" date="2021-02" db="EMBL/GenBank/DDBJ databases">
        <title>First Annotated Genome of the Yellow-green Alga Tribonema minus.</title>
        <authorList>
            <person name="Mahan K.M."/>
        </authorList>
    </citation>
    <scope>NUCLEOTIDE SEQUENCE</scope>
    <source>
        <strain evidence="6">UTEX B ZZ1240</strain>
    </source>
</reference>
<dbReference type="GO" id="GO:0003729">
    <property type="term" value="F:mRNA binding"/>
    <property type="evidence" value="ECO:0007669"/>
    <property type="project" value="TreeGrafter"/>
</dbReference>
<keyword evidence="2 3" id="KW-0694">RNA-binding</keyword>
<feature type="domain" description="HTH La-type RNA-binding" evidence="5">
    <location>
        <begin position="47"/>
        <end position="136"/>
    </location>
</feature>
<protein>
    <recommendedName>
        <fullName evidence="5">HTH La-type RNA-binding domain-containing protein</fullName>
    </recommendedName>
</protein>
<dbReference type="SUPFAM" id="SSF46785">
    <property type="entry name" value="Winged helix' DNA-binding domain"/>
    <property type="match status" value="1"/>
</dbReference>
<keyword evidence="1" id="KW-0597">Phosphoprotein</keyword>
<dbReference type="OrthoDB" id="340227at2759"/>
<dbReference type="PANTHER" id="PTHR22792">
    <property type="entry name" value="LUPUS LA PROTEIN-RELATED"/>
    <property type="match status" value="1"/>
</dbReference>
<keyword evidence="7" id="KW-1185">Reference proteome</keyword>
<evidence type="ECO:0000256" key="3">
    <source>
        <dbReference type="PROSITE-ProRule" id="PRU00332"/>
    </source>
</evidence>
<dbReference type="CDD" id="cd07323">
    <property type="entry name" value="LAM"/>
    <property type="match status" value="1"/>
</dbReference>
<evidence type="ECO:0000256" key="1">
    <source>
        <dbReference type="ARBA" id="ARBA00022553"/>
    </source>
</evidence>
<dbReference type="InterPro" id="IPR036388">
    <property type="entry name" value="WH-like_DNA-bd_sf"/>
</dbReference>
<dbReference type="Proteomes" id="UP000664859">
    <property type="component" value="Unassembled WGS sequence"/>
</dbReference>
<dbReference type="PANTHER" id="PTHR22792:SF140">
    <property type="entry name" value="ACHILLES, ISOFORM A"/>
    <property type="match status" value="1"/>
</dbReference>
<evidence type="ECO:0000259" key="5">
    <source>
        <dbReference type="PROSITE" id="PS50961"/>
    </source>
</evidence>
<dbReference type="InterPro" id="IPR006630">
    <property type="entry name" value="La_HTH"/>
</dbReference>
<dbReference type="PROSITE" id="PS50961">
    <property type="entry name" value="HTH_LA"/>
    <property type="match status" value="1"/>
</dbReference>
<dbReference type="GO" id="GO:0005634">
    <property type="term" value="C:nucleus"/>
    <property type="evidence" value="ECO:0007669"/>
    <property type="project" value="TreeGrafter"/>
</dbReference>
<dbReference type="Pfam" id="PF26088">
    <property type="entry name" value="RRM_LARP4"/>
    <property type="match status" value="1"/>
</dbReference>
<organism evidence="6 7">
    <name type="scientific">Tribonema minus</name>
    <dbReference type="NCBI Taxonomy" id="303371"/>
    <lineage>
        <taxon>Eukaryota</taxon>
        <taxon>Sar</taxon>
        <taxon>Stramenopiles</taxon>
        <taxon>Ochrophyta</taxon>
        <taxon>PX clade</taxon>
        <taxon>Xanthophyceae</taxon>
        <taxon>Tribonematales</taxon>
        <taxon>Tribonemataceae</taxon>
        <taxon>Tribonema</taxon>
    </lineage>
</organism>
<dbReference type="EMBL" id="JAFCMP010000101">
    <property type="protein sequence ID" value="KAG5186865.1"/>
    <property type="molecule type" value="Genomic_DNA"/>
</dbReference>
<dbReference type="InterPro" id="IPR045180">
    <property type="entry name" value="La_dom_prot"/>
</dbReference>
<evidence type="ECO:0000313" key="7">
    <source>
        <dbReference type="Proteomes" id="UP000664859"/>
    </source>
</evidence>
<sequence length="240" mass="25045">MSSGSAAIGAAPDQQPLGAPPKEGEGGNAAPKREGGSSGDGGVRGARLEGKELVDALRQQVEFYFSKANLQSDGFLVSRMDASGCVPISVIAQFAKVRALTTDEGAIAAAVANSSVCTVTPQGIRPNLKAERHTIILREIPSDTPPAKASCCCTCVRELFAGEGMAPIRGVRSDVGATWFVTCASEADAMATILALRSRTFEGKPVKARLKGENLLRSFFPVRALAVCFAHCSAKALHAR</sequence>
<dbReference type="Pfam" id="PF05383">
    <property type="entry name" value="La"/>
    <property type="match status" value="1"/>
</dbReference>
<evidence type="ECO:0000256" key="4">
    <source>
        <dbReference type="SAM" id="MobiDB-lite"/>
    </source>
</evidence>
<accession>A0A836CHL1</accession>
<name>A0A836CHL1_9STRA</name>
<gene>
    <name evidence="6" type="ORF">JKP88DRAFT_198114</name>
</gene>
<proteinExistence type="predicted"/>
<comment type="caution">
    <text evidence="6">The sequence shown here is derived from an EMBL/GenBank/DDBJ whole genome shotgun (WGS) entry which is preliminary data.</text>
</comment>
<dbReference type="InterPro" id="IPR036390">
    <property type="entry name" value="WH_DNA-bd_sf"/>
</dbReference>
<dbReference type="Gene3D" id="1.10.10.10">
    <property type="entry name" value="Winged helix-like DNA-binding domain superfamily/Winged helix DNA-binding domain"/>
    <property type="match status" value="1"/>
</dbReference>
<dbReference type="AlphaFoldDB" id="A0A836CHL1"/>
<dbReference type="InterPro" id="IPR058699">
    <property type="entry name" value="RRM_LARP4/4B"/>
</dbReference>
<evidence type="ECO:0000313" key="6">
    <source>
        <dbReference type="EMBL" id="KAG5186865.1"/>
    </source>
</evidence>
<feature type="region of interest" description="Disordered" evidence="4">
    <location>
        <begin position="1"/>
        <end position="45"/>
    </location>
</feature>
<dbReference type="SMART" id="SM00715">
    <property type="entry name" value="LA"/>
    <property type="match status" value="1"/>
</dbReference>
<evidence type="ECO:0000256" key="2">
    <source>
        <dbReference type="ARBA" id="ARBA00022884"/>
    </source>
</evidence>